<feature type="compositionally biased region" description="Polar residues" evidence="1">
    <location>
        <begin position="124"/>
        <end position="140"/>
    </location>
</feature>
<dbReference type="Proteomes" id="UP000001861">
    <property type="component" value="Unassembled WGS sequence"/>
</dbReference>
<dbReference type="InParanoid" id="A8NKE4"/>
<feature type="region of interest" description="Disordered" evidence="1">
    <location>
        <begin position="68"/>
        <end position="87"/>
    </location>
</feature>
<gene>
    <name evidence="2" type="ORF">CC1G_02161</name>
</gene>
<dbReference type="RefSeq" id="XP_001834425.1">
    <property type="nucleotide sequence ID" value="XM_001834373.1"/>
</dbReference>
<reference evidence="2 3" key="1">
    <citation type="journal article" date="2010" name="Proc. Natl. Acad. Sci. U.S.A.">
        <title>Insights into evolution of multicellular fungi from the assembled chromosomes of the mushroom Coprinopsis cinerea (Coprinus cinereus).</title>
        <authorList>
            <person name="Stajich J.E."/>
            <person name="Wilke S.K."/>
            <person name="Ahren D."/>
            <person name="Au C.H."/>
            <person name="Birren B.W."/>
            <person name="Borodovsky M."/>
            <person name="Burns C."/>
            <person name="Canback B."/>
            <person name="Casselton L.A."/>
            <person name="Cheng C.K."/>
            <person name="Deng J."/>
            <person name="Dietrich F.S."/>
            <person name="Fargo D.C."/>
            <person name="Farman M.L."/>
            <person name="Gathman A.C."/>
            <person name="Goldberg J."/>
            <person name="Guigo R."/>
            <person name="Hoegger P.J."/>
            <person name="Hooker J.B."/>
            <person name="Huggins A."/>
            <person name="James T.Y."/>
            <person name="Kamada T."/>
            <person name="Kilaru S."/>
            <person name="Kodira C."/>
            <person name="Kues U."/>
            <person name="Kupfer D."/>
            <person name="Kwan H.S."/>
            <person name="Lomsadze A."/>
            <person name="Li W."/>
            <person name="Lilly W.W."/>
            <person name="Ma L.J."/>
            <person name="Mackey A.J."/>
            <person name="Manning G."/>
            <person name="Martin F."/>
            <person name="Muraguchi H."/>
            <person name="Natvig D.O."/>
            <person name="Palmerini H."/>
            <person name="Ramesh M.A."/>
            <person name="Rehmeyer C.J."/>
            <person name="Roe B.A."/>
            <person name="Shenoy N."/>
            <person name="Stanke M."/>
            <person name="Ter-Hovhannisyan V."/>
            <person name="Tunlid A."/>
            <person name="Velagapudi R."/>
            <person name="Vision T.J."/>
            <person name="Zeng Q."/>
            <person name="Zolan M.E."/>
            <person name="Pukkila P.J."/>
        </authorList>
    </citation>
    <scope>NUCLEOTIDE SEQUENCE [LARGE SCALE GENOMIC DNA]</scope>
    <source>
        <strain evidence="3">Okayama-7 / 130 / ATCC MYA-4618 / FGSC 9003</strain>
    </source>
</reference>
<protein>
    <submittedName>
        <fullName evidence="2">Uncharacterized protein</fullName>
    </submittedName>
</protein>
<dbReference type="KEGG" id="cci:CC1G_02161"/>
<feature type="region of interest" description="Disordered" evidence="1">
    <location>
        <begin position="102"/>
        <end position="140"/>
    </location>
</feature>
<comment type="caution">
    <text evidence="2">The sequence shown here is derived from an EMBL/GenBank/DDBJ whole genome shotgun (WGS) entry which is preliminary data.</text>
</comment>
<keyword evidence="3" id="KW-1185">Reference proteome</keyword>
<dbReference type="GeneID" id="6010940"/>
<accession>A8NKE4</accession>
<evidence type="ECO:0000313" key="2">
    <source>
        <dbReference type="EMBL" id="EAU87402.1"/>
    </source>
</evidence>
<proteinExistence type="predicted"/>
<dbReference type="AlphaFoldDB" id="A8NKE4"/>
<evidence type="ECO:0000313" key="3">
    <source>
        <dbReference type="Proteomes" id="UP000001861"/>
    </source>
</evidence>
<dbReference type="VEuPathDB" id="FungiDB:CC1G_02161"/>
<sequence length="140" mass="14690">MNVNHSKHTSIQRDAIITSGDYTDTDSVLMVNGQRVAGTTAPLHFNSTDGTPITLANSATIASGPVVNYSGRQRGSTQGQPGTNSPCGIPIYNSAGKVIRIKHGPGWQGPHASFTGTPAFDSSGRPTQAKQGYPNQAQRK</sequence>
<evidence type="ECO:0000256" key="1">
    <source>
        <dbReference type="SAM" id="MobiDB-lite"/>
    </source>
</evidence>
<dbReference type="EMBL" id="AACS02000010">
    <property type="protein sequence ID" value="EAU87402.1"/>
    <property type="molecule type" value="Genomic_DNA"/>
</dbReference>
<name>A8NKE4_COPC7</name>
<feature type="compositionally biased region" description="Polar residues" evidence="1">
    <location>
        <begin position="70"/>
        <end position="86"/>
    </location>
</feature>
<organism evidence="2 3">
    <name type="scientific">Coprinopsis cinerea (strain Okayama-7 / 130 / ATCC MYA-4618 / FGSC 9003)</name>
    <name type="common">Inky cap fungus</name>
    <name type="synonym">Hormographiella aspergillata</name>
    <dbReference type="NCBI Taxonomy" id="240176"/>
    <lineage>
        <taxon>Eukaryota</taxon>
        <taxon>Fungi</taxon>
        <taxon>Dikarya</taxon>
        <taxon>Basidiomycota</taxon>
        <taxon>Agaricomycotina</taxon>
        <taxon>Agaricomycetes</taxon>
        <taxon>Agaricomycetidae</taxon>
        <taxon>Agaricales</taxon>
        <taxon>Agaricineae</taxon>
        <taxon>Psathyrellaceae</taxon>
        <taxon>Coprinopsis</taxon>
    </lineage>
</organism>